<accession>A0A4Y7PG97</accession>
<evidence type="ECO:0000313" key="3">
    <source>
        <dbReference type="Proteomes" id="UP000294933"/>
    </source>
</evidence>
<evidence type="ECO:0000256" key="1">
    <source>
        <dbReference type="SAM" id="MobiDB-lite"/>
    </source>
</evidence>
<sequence>MTCQVREVAKSIEGERPSVPLEPYNVRITSGGRLKGWVDFSLKFFAENPGKPLVFHTLPRETVHLEDVDMSVEKDVTDKTSKALPVGTDGDSDTESITPRRSKSAVTSNVPRLVSVVEIIKREYLKSLPPGPRQSLHQYNQLQFLENTTDSADGSEDTRMREILAALEGKNQCTEQLI</sequence>
<dbReference type="EMBL" id="ML170340">
    <property type="protein sequence ID" value="TDL14423.1"/>
    <property type="molecule type" value="Genomic_DNA"/>
</dbReference>
<name>A0A4Y7PG97_9AGAM</name>
<dbReference type="STRING" id="50990.A0A4Y7PG97"/>
<dbReference type="AlphaFoldDB" id="A0A4Y7PG97"/>
<feature type="region of interest" description="Disordered" evidence="1">
    <location>
        <begin position="76"/>
        <end position="105"/>
    </location>
</feature>
<gene>
    <name evidence="2" type="ORF">BD410DRAFT_204095</name>
</gene>
<organism evidence="2 3">
    <name type="scientific">Rickenella mellea</name>
    <dbReference type="NCBI Taxonomy" id="50990"/>
    <lineage>
        <taxon>Eukaryota</taxon>
        <taxon>Fungi</taxon>
        <taxon>Dikarya</taxon>
        <taxon>Basidiomycota</taxon>
        <taxon>Agaricomycotina</taxon>
        <taxon>Agaricomycetes</taxon>
        <taxon>Hymenochaetales</taxon>
        <taxon>Rickenellaceae</taxon>
        <taxon>Rickenella</taxon>
    </lineage>
</organism>
<dbReference type="OrthoDB" id="424402at2759"/>
<keyword evidence="3" id="KW-1185">Reference proteome</keyword>
<protein>
    <submittedName>
        <fullName evidence="2">Uncharacterized protein</fullName>
    </submittedName>
</protein>
<reference evidence="2 3" key="1">
    <citation type="submission" date="2018-06" db="EMBL/GenBank/DDBJ databases">
        <title>A transcriptomic atlas of mushroom development highlights an independent origin of complex multicellularity.</title>
        <authorList>
            <consortium name="DOE Joint Genome Institute"/>
            <person name="Krizsan K."/>
            <person name="Almasi E."/>
            <person name="Merenyi Z."/>
            <person name="Sahu N."/>
            <person name="Viragh M."/>
            <person name="Koszo T."/>
            <person name="Mondo S."/>
            <person name="Kiss B."/>
            <person name="Balint B."/>
            <person name="Kues U."/>
            <person name="Barry K."/>
            <person name="Hegedus J.C."/>
            <person name="Henrissat B."/>
            <person name="Johnson J."/>
            <person name="Lipzen A."/>
            <person name="Ohm R."/>
            <person name="Nagy I."/>
            <person name="Pangilinan J."/>
            <person name="Yan J."/>
            <person name="Xiong Y."/>
            <person name="Grigoriev I.V."/>
            <person name="Hibbett D.S."/>
            <person name="Nagy L.G."/>
        </authorList>
    </citation>
    <scope>NUCLEOTIDE SEQUENCE [LARGE SCALE GENOMIC DNA]</scope>
    <source>
        <strain evidence="2 3">SZMC22713</strain>
    </source>
</reference>
<dbReference type="VEuPathDB" id="FungiDB:BD410DRAFT_204095"/>
<dbReference type="Proteomes" id="UP000294933">
    <property type="component" value="Unassembled WGS sequence"/>
</dbReference>
<proteinExistence type="predicted"/>
<evidence type="ECO:0000313" key="2">
    <source>
        <dbReference type="EMBL" id="TDL14423.1"/>
    </source>
</evidence>
<feature type="compositionally biased region" description="Polar residues" evidence="1">
    <location>
        <begin position="95"/>
        <end position="105"/>
    </location>
</feature>